<protein>
    <submittedName>
        <fullName evidence="1">Uncharacterized protein</fullName>
    </submittedName>
</protein>
<evidence type="ECO:0000313" key="2">
    <source>
        <dbReference type="Proteomes" id="UP001055811"/>
    </source>
</evidence>
<name>A0ACB9CRP0_CICIN</name>
<accession>A0ACB9CRP0</accession>
<reference evidence="2" key="1">
    <citation type="journal article" date="2022" name="Mol. Ecol. Resour.">
        <title>The genomes of chicory, endive, great burdock and yacon provide insights into Asteraceae palaeo-polyploidization history and plant inulin production.</title>
        <authorList>
            <person name="Fan W."/>
            <person name="Wang S."/>
            <person name="Wang H."/>
            <person name="Wang A."/>
            <person name="Jiang F."/>
            <person name="Liu H."/>
            <person name="Zhao H."/>
            <person name="Xu D."/>
            <person name="Zhang Y."/>
        </authorList>
    </citation>
    <scope>NUCLEOTIDE SEQUENCE [LARGE SCALE GENOMIC DNA]</scope>
    <source>
        <strain evidence="2">cv. Punajuju</strain>
    </source>
</reference>
<keyword evidence="2" id="KW-1185">Reference proteome</keyword>
<evidence type="ECO:0000313" key="1">
    <source>
        <dbReference type="EMBL" id="KAI3736901.1"/>
    </source>
</evidence>
<gene>
    <name evidence="1" type="ORF">L2E82_26889</name>
</gene>
<dbReference type="Proteomes" id="UP001055811">
    <property type="component" value="Linkage Group LG05"/>
</dbReference>
<comment type="caution">
    <text evidence="1">The sequence shown here is derived from an EMBL/GenBank/DDBJ whole genome shotgun (WGS) entry which is preliminary data.</text>
</comment>
<proteinExistence type="predicted"/>
<reference evidence="1 2" key="2">
    <citation type="journal article" date="2022" name="Mol. Ecol. Resour.">
        <title>The genomes of chicory, endive, great burdock and yacon provide insights into Asteraceae paleo-polyploidization history and plant inulin production.</title>
        <authorList>
            <person name="Fan W."/>
            <person name="Wang S."/>
            <person name="Wang H."/>
            <person name="Wang A."/>
            <person name="Jiang F."/>
            <person name="Liu H."/>
            <person name="Zhao H."/>
            <person name="Xu D."/>
            <person name="Zhang Y."/>
        </authorList>
    </citation>
    <scope>NUCLEOTIDE SEQUENCE [LARGE SCALE GENOMIC DNA]</scope>
    <source>
        <strain evidence="2">cv. Punajuju</strain>
        <tissue evidence="1">Leaves</tissue>
    </source>
</reference>
<organism evidence="1 2">
    <name type="scientific">Cichorium intybus</name>
    <name type="common">Chicory</name>
    <dbReference type="NCBI Taxonomy" id="13427"/>
    <lineage>
        <taxon>Eukaryota</taxon>
        <taxon>Viridiplantae</taxon>
        <taxon>Streptophyta</taxon>
        <taxon>Embryophyta</taxon>
        <taxon>Tracheophyta</taxon>
        <taxon>Spermatophyta</taxon>
        <taxon>Magnoliopsida</taxon>
        <taxon>eudicotyledons</taxon>
        <taxon>Gunneridae</taxon>
        <taxon>Pentapetalae</taxon>
        <taxon>asterids</taxon>
        <taxon>campanulids</taxon>
        <taxon>Asterales</taxon>
        <taxon>Asteraceae</taxon>
        <taxon>Cichorioideae</taxon>
        <taxon>Cichorieae</taxon>
        <taxon>Cichoriinae</taxon>
        <taxon>Cichorium</taxon>
    </lineage>
</organism>
<dbReference type="EMBL" id="CM042013">
    <property type="protein sequence ID" value="KAI3736901.1"/>
    <property type="molecule type" value="Genomic_DNA"/>
</dbReference>
<sequence length="66" mass="7616">MSPSRPSPSPLCNILFATPTIINEQRSHSHHLLLFQPHNSYSVNVFWYFKSLTNPSRSLAQFHSTF</sequence>